<feature type="region of interest" description="Disordered" evidence="3">
    <location>
        <begin position="1"/>
        <end position="25"/>
    </location>
</feature>
<dbReference type="GO" id="GO:0005737">
    <property type="term" value="C:cytoplasm"/>
    <property type="evidence" value="ECO:0007669"/>
    <property type="project" value="TreeGrafter"/>
</dbReference>
<evidence type="ECO:0000256" key="1">
    <source>
        <dbReference type="ARBA" id="ARBA00022614"/>
    </source>
</evidence>
<evidence type="ECO:0000313" key="4">
    <source>
        <dbReference type="EMBL" id="OXA57193.1"/>
    </source>
</evidence>
<protein>
    <submittedName>
        <fullName evidence="4">Leucine-rich repeat-containing protein 20</fullName>
    </submittedName>
</protein>
<dbReference type="OrthoDB" id="1060944at2759"/>
<dbReference type="InterPro" id="IPR050216">
    <property type="entry name" value="LRR_domain-containing"/>
</dbReference>
<keyword evidence="1" id="KW-0433">Leucine-rich repeat</keyword>
<dbReference type="AlphaFoldDB" id="A0A226EHM5"/>
<evidence type="ECO:0000313" key="5">
    <source>
        <dbReference type="Proteomes" id="UP000198287"/>
    </source>
</evidence>
<gene>
    <name evidence="4" type="ORF">Fcan01_08549</name>
</gene>
<sequence length="219" mass="24684">MRPHLTDLTNNGGSAEESEDGSTTTPAAYHQAMMCTRQAGKAIIRVVGRCNDAKENENLDLSDCQLMQVPDAIFLLMRNTNLKTCDLSSNVITKIPPQLGHKFSCIRKLNLSHNRMSKLPEELRNLGQLSILNISHNAFLNVPRIVYELPKLEQLNAEKNYIADVDTDRLRRRVSIKLVNLKENPLSKEAEGQLATISNITIHFSPRVMEEWEQTGDGY</sequence>
<comment type="caution">
    <text evidence="4">The sequence shown here is derived from an EMBL/GenBank/DDBJ whole genome shotgun (WGS) entry which is preliminary data.</text>
</comment>
<dbReference type="PROSITE" id="PS51450">
    <property type="entry name" value="LRR"/>
    <property type="match status" value="1"/>
</dbReference>
<dbReference type="InterPro" id="IPR032675">
    <property type="entry name" value="LRR_dom_sf"/>
</dbReference>
<dbReference type="InterPro" id="IPR001611">
    <property type="entry name" value="Leu-rich_rpt"/>
</dbReference>
<dbReference type="PANTHER" id="PTHR48051">
    <property type="match status" value="1"/>
</dbReference>
<dbReference type="PANTHER" id="PTHR48051:SF1">
    <property type="entry name" value="RAS SUPPRESSOR PROTEIN 1"/>
    <property type="match status" value="1"/>
</dbReference>
<evidence type="ECO:0000256" key="3">
    <source>
        <dbReference type="SAM" id="MobiDB-lite"/>
    </source>
</evidence>
<name>A0A226EHM5_FOLCA</name>
<proteinExistence type="predicted"/>
<reference evidence="4 5" key="1">
    <citation type="submission" date="2015-12" db="EMBL/GenBank/DDBJ databases">
        <title>The genome of Folsomia candida.</title>
        <authorList>
            <person name="Faddeeva A."/>
            <person name="Derks M.F."/>
            <person name="Anvar Y."/>
            <person name="Smit S."/>
            <person name="Van Straalen N."/>
            <person name="Roelofs D."/>
        </authorList>
    </citation>
    <scope>NUCLEOTIDE SEQUENCE [LARGE SCALE GENOMIC DNA]</scope>
    <source>
        <strain evidence="4 5">VU population</strain>
        <tissue evidence="4">Whole body</tissue>
    </source>
</reference>
<dbReference type="Proteomes" id="UP000198287">
    <property type="component" value="Unassembled WGS sequence"/>
</dbReference>
<dbReference type="SUPFAM" id="SSF52075">
    <property type="entry name" value="Outer arm dynein light chain 1"/>
    <property type="match status" value="1"/>
</dbReference>
<organism evidence="4 5">
    <name type="scientific">Folsomia candida</name>
    <name type="common">Springtail</name>
    <dbReference type="NCBI Taxonomy" id="158441"/>
    <lineage>
        <taxon>Eukaryota</taxon>
        <taxon>Metazoa</taxon>
        <taxon>Ecdysozoa</taxon>
        <taxon>Arthropoda</taxon>
        <taxon>Hexapoda</taxon>
        <taxon>Collembola</taxon>
        <taxon>Entomobryomorpha</taxon>
        <taxon>Isotomoidea</taxon>
        <taxon>Isotomidae</taxon>
        <taxon>Proisotominae</taxon>
        <taxon>Folsomia</taxon>
    </lineage>
</organism>
<dbReference type="Pfam" id="PF13855">
    <property type="entry name" value="LRR_8"/>
    <property type="match status" value="1"/>
</dbReference>
<dbReference type="Gene3D" id="3.80.10.10">
    <property type="entry name" value="Ribonuclease Inhibitor"/>
    <property type="match status" value="1"/>
</dbReference>
<dbReference type="STRING" id="158441.A0A226EHM5"/>
<dbReference type="EMBL" id="LNIX01000003">
    <property type="protein sequence ID" value="OXA57193.1"/>
    <property type="molecule type" value="Genomic_DNA"/>
</dbReference>
<evidence type="ECO:0000256" key="2">
    <source>
        <dbReference type="ARBA" id="ARBA00022737"/>
    </source>
</evidence>
<accession>A0A226EHM5</accession>
<dbReference type="OMA" id="SECELMY"/>
<keyword evidence="2" id="KW-0677">Repeat</keyword>
<keyword evidence="5" id="KW-1185">Reference proteome</keyword>